<proteinExistence type="predicted"/>
<protein>
    <submittedName>
        <fullName evidence="1">Uncharacterized protein</fullName>
    </submittedName>
</protein>
<accession>A0A1X7SK01</accession>
<dbReference type="EnsemblMetazoa" id="Aqu2.1.02389_001">
    <property type="protein sequence ID" value="Aqu2.1.02389_001"/>
    <property type="gene ID" value="Aqu2.1.02389"/>
</dbReference>
<organism evidence="1">
    <name type="scientific">Amphimedon queenslandica</name>
    <name type="common">Sponge</name>
    <dbReference type="NCBI Taxonomy" id="400682"/>
    <lineage>
        <taxon>Eukaryota</taxon>
        <taxon>Metazoa</taxon>
        <taxon>Porifera</taxon>
        <taxon>Demospongiae</taxon>
        <taxon>Heteroscleromorpha</taxon>
        <taxon>Haplosclerida</taxon>
        <taxon>Niphatidae</taxon>
        <taxon>Amphimedon</taxon>
    </lineage>
</organism>
<reference evidence="1" key="1">
    <citation type="submission" date="2017-05" db="UniProtKB">
        <authorList>
            <consortium name="EnsemblMetazoa"/>
        </authorList>
    </citation>
    <scope>IDENTIFICATION</scope>
</reference>
<sequence length="40" mass="4909">MTRREFYIFIIYLIHVHVLKKFELILDFLAICKSLIAAYY</sequence>
<dbReference type="AlphaFoldDB" id="A0A1X7SK01"/>
<evidence type="ECO:0000313" key="1">
    <source>
        <dbReference type="EnsemblMetazoa" id="Aqu2.1.02389_001"/>
    </source>
</evidence>
<dbReference type="InParanoid" id="A0A1X7SK01"/>
<name>A0A1X7SK01_AMPQE</name>